<feature type="region of interest" description="Disordered" evidence="1">
    <location>
        <begin position="159"/>
        <end position="218"/>
    </location>
</feature>
<keyword evidence="3" id="KW-1185">Reference proteome</keyword>
<dbReference type="AlphaFoldDB" id="A0AAW0MWE3"/>
<accession>A0AAW0MWE3</accession>
<dbReference type="Proteomes" id="UP001460270">
    <property type="component" value="Unassembled WGS sequence"/>
</dbReference>
<comment type="caution">
    <text evidence="2">The sequence shown here is derived from an EMBL/GenBank/DDBJ whole genome shotgun (WGS) entry which is preliminary data.</text>
</comment>
<feature type="compositionally biased region" description="Basic and acidic residues" evidence="1">
    <location>
        <begin position="123"/>
        <end position="138"/>
    </location>
</feature>
<feature type="compositionally biased region" description="Basic and acidic residues" evidence="1">
    <location>
        <begin position="190"/>
        <end position="218"/>
    </location>
</feature>
<name>A0AAW0MWE3_9GOBI</name>
<evidence type="ECO:0000313" key="3">
    <source>
        <dbReference type="Proteomes" id="UP001460270"/>
    </source>
</evidence>
<evidence type="ECO:0000256" key="1">
    <source>
        <dbReference type="SAM" id="MobiDB-lite"/>
    </source>
</evidence>
<feature type="compositionally biased region" description="Basic residues" evidence="1">
    <location>
        <begin position="104"/>
        <end position="113"/>
    </location>
</feature>
<evidence type="ECO:0008006" key="4">
    <source>
        <dbReference type="Google" id="ProtNLM"/>
    </source>
</evidence>
<gene>
    <name evidence="2" type="ORF">WMY93_032429</name>
</gene>
<feature type="region of interest" description="Disordered" evidence="1">
    <location>
        <begin position="49"/>
        <end position="138"/>
    </location>
</feature>
<proteinExistence type="predicted"/>
<evidence type="ECO:0000313" key="2">
    <source>
        <dbReference type="EMBL" id="KAK7880939.1"/>
    </source>
</evidence>
<dbReference type="EMBL" id="JBBPFD010000035">
    <property type="protein sequence ID" value="KAK7880939.1"/>
    <property type="molecule type" value="Genomic_DNA"/>
</dbReference>
<protein>
    <recommendedName>
        <fullName evidence="4">S100P-binding protein</fullName>
    </recommendedName>
</protein>
<organism evidence="2 3">
    <name type="scientific">Mugilogobius chulae</name>
    <name type="common">yellowstripe goby</name>
    <dbReference type="NCBI Taxonomy" id="88201"/>
    <lineage>
        <taxon>Eukaryota</taxon>
        <taxon>Metazoa</taxon>
        <taxon>Chordata</taxon>
        <taxon>Craniata</taxon>
        <taxon>Vertebrata</taxon>
        <taxon>Euteleostomi</taxon>
        <taxon>Actinopterygii</taxon>
        <taxon>Neopterygii</taxon>
        <taxon>Teleostei</taxon>
        <taxon>Neoteleostei</taxon>
        <taxon>Acanthomorphata</taxon>
        <taxon>Gobiaria</taxon>
        <taxon>Gobiiformes</taxon>
        <taxon>Gobioidei</taxon>
        <taxon>Gobiidae</taxon>
        <taxon>Gobionellinae</taxon>
        <taxon>Mugilogobius</taxon>
    </lineage>
</organism>
<reference evidence="3" key="1">
    <citation type="submission" date="2024-04" db="EMBL/GenBank/DDBJ databases">
        <title>Salinicola lusitanus LLJ914,a marine bacterium isolated from the Okinawa Trough.</title>
        <authorList>
            <person name="Li J."/>
        </authorList>
    </citation>
    <scope>NUCLEOTIDE SEQUENCE [LARGE SCALE GENOMIC DNA]</scope>
</reference>
<feature type="compositionally biased region" description="Polar residues" evidence="1">
    <location>
        <begin position="78"/>
        <end position="93"/>
    </location>
</feature>
<sequence length="218" mass="24241">MDRLDPGVSVQTKADSDLFLERPYLDVCLSDEDELSDWSEEDLSLHFSASVLKSSESESEPEPDPGPGPGPGPGLDQTEPSQTGPQSKLQSPDSYLGLPENKPRHNRSSHTHTRLQAQSADVQDQRKLQKSFSLDESRTKMASCLIKNVLSKRMGQAEEQQGALWSKPGDDPPQEVNPEMIRCRGLNLETTRREGPRANPEMTHRSLNPEKNSREGPE</sequence>